<dbReference type="CDD" id="cd01098">
    <property type="entry name" value="PAN_AP_plant"/>
    <property type="match status" value="1"/>
</dbReference>
<organism evidence="5 6">
    <name type="scientific">Ilex paraguariensis</name>
    <name type="common">yerba mate</name>
    <dbReference type="NCBI Taxonomy" id="185542"/>
    <lineage>
        <taxon>Eukaryota</taxon>
        <taxon>Viridiplantae</taxon>
        <taxon>Streptophyta</taxon>
        <taxon>Embryophyta</taxon>
        <taxon>Tracheophyta</taxon>
        <taxon>Spermatophyta</taxon>
        <taxon>Magnoliopsida</taxon>
        <taxon>eudicotyledons</taxon>
        <taxon>Gunneridae</taxon>
        <taxon>Pentapetalae</taxon>
        <taxon>asterids</taxon>
        <taxon>campanulids</taxon>
        <taxon>Aquifoliales</taxon>
        <taxon>Aquifoliaceae</taxon>
        <taxon>Ilex</taxon>
    </lineage>
</organism>
<dbReference type="SMART" id="SM00473">
    <property type="entry name" value="PAN_AP"/>
    <property type="match status" value="1"/>
</dbReference>
<keyword evidence="3" id="KW-1133">Transmembrane helix</keyword>
<feature type="domain" description="Apple" evidence="4">
    <location>
        <begin position="183"/>
        <end position="266"/>
    </location>
</feature>
<feature type="transmembrane region" description="Helical" evidence="3">
    <location>
        <begin position="278"/>
        <end position="299"/>
    </location>
</feature>
<keyword evidence="6" id="KW-1185">Reference proteome</keyword>
<accession>A0ABC8UJQ3</accession>
<dbReference type="Pfam" id="PF08276">
    <property type="entry name" value="PAN_2"/>
    <property type="match status" value="1"/>
</dbReference>
<dbReference type="Proteomes" id="UP001642360">
    <property type="component" value="Unassembled WGS sequence"/>
</dbReference>
<dbReference type="AlphaFoldDB" id="A0ABC8UJQ3"/>
<dbReference type="InterPro" id="IPR003609">
    <property type="entry name" value="Pan_app"/>
</dbReference>
<gene>
    <name evidence="5" type="ORF">ILEXP_LOCUS51339</name>
</gene>
<dbReference type="Pfam" id="PF00954">
    <property type="entry name" value="S_locus_glycop"/>
    <property type="match status" value="1"/>
</dbReference>
<dbReference type="PANTHER" id="PTHR32444:SF198">
    <property type="entry name" value="BULB-TYPE LECTIN DOMAIN-CONTAINING PROTEIN"/>
    <property type="match status" value="1"/>
</dbReference>
<reference evidence="5 6" key="1">
    <citation type="submission" date="2024-02" db="EMBL/GenBank/DDBJ databases">
        <authorList>
            <person name="Vignale AGUSTIN F."/>
            <person name="Sosa J E."/>
            <person name="Modenutti C."/>
        </authorList>
    </citation>
    <scope>NUCLEOTIDE SEQUENCE [LARGE SCALE GENOMIC DNA]</scope>
</reference>
<dbReference type="PANTHER" id="PTHR32444">
    <property type="entry name" value="BULB-TYPE LECTIN DOMAIN-CONTAINING PROTEIN"/>
    <property type="match status" value="1"/>
</dbReference>
<dbReference type="InterPro" id="IPR000858">
    <property type="entry name" value="S_locus_glycoprot_dom"/>
</dbReference>
<dbReference type="PROSITE" id="PS50948">
    <property type="entry name" value="PAN"/>
    <property type="match status" value="1"/>
</dbReference>
<evidence type="ECO:0000313" key="5">
    <source>
        <dbReference type="EMBL" id="CAK9181286.1"/>
    </source>
</evidence>
<comment type="caution">
    <text evidence="5">The sequence shown here is derived from an EMBL/GenBank/DDBJ whole genome shotgun (WGS) entry which is preliminary data.</text>
</comment>
<keyword evidence="1" id="KW-0732">Signal</keyword>
<dbReference type="EMBL" id="CAUOFW020007980">
    <property type="protein sequence ID" value="CAK9181286.1"/>
    <property type="molecule type" value="Genomic_DNA"/>
</dbReference>
<keyword evidence="3" id="KW-0472">Membrane</keyword>
<evidence type="ECO:0000313" key="6">
    <source>
        <dbReference type="Proteomes" id="UP001642360"/>
    </source>
</evidence>
<evidence type="ECO:0000256" key="3">
    <source>
        <dbReference type="SAM" id="Phobius"/>
    </source>
</evidence>
<keyword evidence="3" id="KW-0812">Transmembrane</keyword>
<keyword evidence="2" id="KW-1015">Disulfide bond</keyword>
<sequence>MRIGYDAKTRERNLLTSWKCPSNPSIGHFSLGLDPLNIPQIYVWNGSHPYMRSGPWDGQIFIGIPEMASVYLDGFNIVDDKEGTFYLTFTYVYNQSIGTYYMLDSDGTLLEKYWSDEKEDWEVTWLAPGNDCNVYGKCGAFGSCNSLDSPICTCLRGFKPKYKEEWSRGNWTSGCIRKTLLQCERNNTLNEGGKKDGFLRLKMMKVPDFVEWSPALEDNCGSLCLNNCSCIAYSYYPSIGCMHWGGSLIDIQKFPQGGADLFIRVVYSELDGEKNMKVVLAITTITGSVTIAICASLSWRWISKRGGRKQNPEQVLFEREKADPVYSTETLLRENNDQIKVEELPLYCFQNVLKKRPLVHWWRREDFEVSECSSPKGEKMAEEQGKGQFKELMVIMPAEEEGFPI</sequence>
<evidence type="ECO:0000259" key="4">
    <source>
        <dbReference type="PROSITE" id="PS50948"/>
    </source>
</evidence>
<name>A0ABC8UJQ3_9AQUA</name>
<evidence type="ECO:0000256" key="1">
    <source>
        <dbReference type="ARBA" id="ARBA00022729"/>
    </source>
</evidence>
<protein>
    <recommendedName>
        <fullName evidence="4">Apple domain-containing protein</fullName>
    </recommendedName>
</protein>
<evidence type="ECO:0000256" key="2">
    <source>
        <dbReference type="ARBA" id="ARBA00023157"/>
    </source>
</evidence>
<proteinExistence type="predicted"/>